<keyword evidence="7 9" id="KW-1133">Transmembrane helix</keyword>
<dbReference type="InterPro" id="IPR003593">
    <property type="entry name" value="AAA+_ATPase"/>
</dbReference>
<keyword evidence="6" id="KW-0067">ATP-binding</keyword>
<feature type="domain" description="ABC transporter" evidence="10">
    <location>
        <begin position="367"/>
        <end position="607"/>
    </location>
</feature>
<dbReference type="Gene3D" id="1.20.1560.10">
    <property type="entry name" value="ABC transporter type 1, transmembrane domain"/>
    <property type="match status" value="1"/>
</dbReference>
<feature type="transmembrane region" description="Helical" evidence="9">
    <location>
        <begin position="156"/>
        <end position="179"/>
    </location>
</feature>
<accession>A0A1Y1RVG8</accession>
<evidence type="ECO:0000313" key="12">
    <source>
        <dbReference type="EMBL" id="ORC32657.1"/>
    </source>
</evidence>
<proteinExistence type="predicted"/>
<evidence type="ECO:0000256" key="4">
    <source>
        <dbReference type="ARBA" id="ARBA00022692"/>
    </source>
</evidence>
<keyword evidence="3" id="KW-1003">Cell membrane</keyword>
<dbReference type="Pfam" id="PF00664">
    <property type="entry name" value="ABC_membrane"/>
    <property type="match status" value="1"/>
</dbReference>
<dbReference type="InterPro" id="IPR027417">
    <property type="entry name" value="P-loop_NTPase"/>
</dbReference>
<dbReference type="InterPro" id="IPR036640">
    <property type="entry name" value="ABC1_TM_sf"/>
</dbReference>
<keyword evidence="4 9" id="KW-0812">Transmembrane</keyword>
<dbReference type="InterPro" id="IPR011527">
    <property type="entry name" value="ABC1_TM_dom"/>
</dbReference>
<dbReference type="PROSITE" id="PS50929">
    <property type="entry name" value="ABC_TM1F"/>
    <property type="match status" value="1"/>
</dbReference>
<sequence length="618" mass="70131">MPRRRSMKIQEKLKDVVLTTFNVKRAFGFVWKSSRGWTIANLVLLFIQGMLPVVTLYLLKVLVDTVAEGTVAAGPEAMSGKVLIVLTAVGMAALLTGISRTLGLVVNKEQSRRVVDHMHDVIQKKATAVDLEYYENSAYQDTLHRAQEEAVYRPGVIVNSLAALFRNGISLIGVGWLLFSFKPQVLLLLVAAMLPPLFIRILFSEREYLLERRYTSRERRAAYYHFMLVGREFAKEIRMFGLGPTFIRRFQALRKELRKIRLALDLRTAKYGAASHVFSTVLVFGAYFWVARDALVGRISLGAFVMFYQAFQRGQSFLQAVLENAAKLYENNLFLTNLYEFLDIKSRIAAEKNILHTKQVEDQHAAIAFENLWFTYPGTDKEILRGVNLRLHHGEVAALVGLNGAGKTTLVKLLCRLYDPDKGSVFLDGTNIRGMEPEELRKKLGVIFQDYAHYNLTVRDNIWFGNVDYSEISPDIENAARKAGIHEEIEKLAEGYNEVLGRFFDKGSELSIGQWQKIALARAFFRDAPVVVLDEPTSSMDPRAEFELFSGFRDILDGRTALLISHRMSTVRMADRIFVLNSGRIVESGTHEELLSEGGIYAELFETQARNYQEREVV</sequence>
<evidence type="ECO:0000256" key="5">
    <source>
        <dbReference type="ARBA" id="ARBA00022741"/>
    </source>
</evidence>
<dbReference type="InterPro" id="IPR003439">
    <property type="entry name" value="ABC_transporter-like_ATP-bd"/>
</dbReference>
<dbReference type="Proteomes" id="UP000192343">
    <property type="component" value="Unassembled WGS sequence"/>
</dbReference>
<evidence type="ECO:0000259" key="10">
    <source>
        <dbReference type="PROSITE" id="PS50893"/>
    </source>
</evidence>
<evidence type="ECO:0000256" key="9">
    <source>
        <dbReference type="SAM" id="Phobius"/>
    </source>
</evidence>
<dbReference type="STRING" id="1963862.B4O97_15980"/>
<dbReference type="SMART" id="SM00382">
    <property type="entry name" value="AAA"/>
    <property type="match status" value="1"/>
</dbReference>
<comment type="caution">
    <text evidence="12">The sequence shown here is derived from an EMBL/GenBank/DDBJ whole genome shotgun (WGS) entry which is preliminary data.</text>
</comment>
<evidence type="ECO:0000256" key="7">
    <source>
        <dbReference type="ARBA" id="ARBA00022989"/>
    </source>
</evidence>
<evidence type="ECO:0008006" key="14">
    <source>
        <dbReference type="Google" id="ProtNLM"/>
    </source>
</evidence>
<feature type="transmembrane region" description="Helical" evidence="9">
    <location>
        <begin position="82"/>
        <end position="103"/>
    </location>
</feature>
<organism evidence="12 13">
    <name type="scientific">Marispirochaeta aestuarii</name>
    <dbReference type="NCBI Taxonomy" id="1963862"/>
    <lineage>
        <taxon>Bacteria</taxon>
        <taxon>Pseudomonadati</taxon>
        <taxon>Spirochaetota</taxon>
        <taxon>Spirochaetia</taxon>
        <taxon>Spirochaetales</taxon>
        <taxon>Spirochaetaceae</taxon>
        <taxon>Marispirochaeta</taxon>
    </lineage>
</organism>
<reference evidence="12 13" key="1">
    <citation type="submission" date="2017-03" db="EMBL/GenBank/DDBJ databases">
        <title>Draft Genome sequence of Marispirochaeta sp. strain JC444.</title>
        <authorList>
            <person name="Shivani Y."/>
            <person name="Subhash Y."/>
            <person name="Sasikala C."/>
            <person name="Ramana C."/>
        </authorList>
    </citation>
    <scope>NUCLEOTIDE SEQUENCE [LARGE SCALE GENOMIC DNA]</scope>
    <source>
        <strain evidence="12 13">JC444</strain>
    </source>
</reference>
<evidence type="ECO:0000256" key="2">
    <source>
        <dbReference type="ARBA" id="ARBA00022448"/>
    </source>
</evidence>
<protein>
    <recommendedName>
        <fullName evidence="14">ABC transporter ATP-binding protein</fullName>
    </recommendedName>
</protein>
<evidence type="ECO:0000256" key="1">
    <source>
        <dbReference type="ARBA" id="ARBA00004651"/>
    </source>
</evidence>
<dbReference type="GO" id="GO:0005886">
    <property type="term" value="C:plasma membrane"/>
    <property type="evidence" value="ECO:0007669"/>
    <property type="project" value="UniProtKB-SubCell"/>
</dbReference>
<evidence type="ECO:0000256" key="3">
    <source>
        <dbReference type="ARBA" id="ARBA00022475"/>
    </source>
</evidence>
<comment type="subcellular location">
    <subcellularLocation>
        <location evidence="1">Cell membrane</location>
        <topology evidence="1">Multi-pass membrane protein</topology>
    </subcellularLocation>
</comment>
<evidence type="ECO:0000256" key="8">
    <source>
        <dbReference type="ARBA" id="ARBA00023136"/>
    </source>
</evidence>
<keyword evidence="13" id="KW-1185">Reference proteome</keyword>
<evidence type="ECO:0000313" key="13">
    <source>
        <dbReference type="Proteomes" id="UP000192343"/>
    </source>
</evidence>
<dbReference type="SUPFAM" id="SSF52540">
    <property type="entry name" value="P-loop containing nucleoside triphosphate hydrolases"/>
    <property type="match status" value="1"/>
</dbReference>
<dbReference type="Gene3D" id="3.40.50.300">
    <property type="entry name" value="P-loop containing nucleotide triphosphate hydrolases"/>
    <property type="match status" value="1"/>
</dbReference>
<dbReference type="PANTHER" id="PTHR43394">
    <property type="entry name" value="ATP-DEPENDENT PERMEASE MDL1, MITOCHONDRIAL"/>
    <property type="match status" value="1"/>
</dbReference>
<evidence type="ECO:0000259" key="11">
    <source>
        <dbReference type="PROSITE" id="PS50929"/>
    </source>
</evidence>
<feature type="domain" description="ABC transmembrane type-1" evidence="11">
    <location>
        <begin position="42"/>
        <end position="330"/>
    </location>
</feature>
<dbReference type="GO" id="GO:0015421">
    <property type="term" value="F:ABC-type oligopeptide transporter activity"/>
    <property type="evidence" value="ECO:0007669"/>
    <property type="project" value="TreeGrafter"/>
</dbReference>
<dbReference type="GO" id="GO:0005524">
    <property type="term" value="F:ATP binding"/>
    <property type="evidence" value="ECO:0007669"/>
    <property type="project" value="UniProtKB-KW"/>
</dbReference>
<keyword evidence="8 9" id="KW-0472">Membrane</keyword>
<feature type="transmembrane region" description="Helical" evidence="9">
    <location>
        <begin position="42"/>
        <end position="62"/>
    </location>
</feature>
<dbReference type="FunFam" id="3.40.50.300:FF:000221">
    <property type="entry name" value="Multidrug ABC transporter ATP-binding protein"/>
    <property type="match status" value="1"/>
</dbReference>
<dbReference type="PANTHER" id="PTHR43394:SF1">
    <property type="entry name" value="ATP-BINDING CASSETTE SUB-FAMILY B MEMBER 10, MITOCHONDRIAL"/>
    <property type="match status" value="1"/>
</dbReference>
<name>A0A1Y1RVG8_9SPIO</name>
<keyword evidence="5" id="KW-0547">Nucleotide-binding</keyword>
<keyword evidence="2" id="KW-0813">Transport</keyword>
<dbReference type="SUPFAM" id="SSF90123">
    <property type="entry name" value="ABC transporter transmembrane region"/>
    <property type="match status" value="1"/>
</dbReference>
<feature type="transmembrane region" description="Helical" evidence="9">
    <location>
        <begin position="185"/>
        <end position="203"/>
    </location>
</feature>
<dbReference type="InterPro" id="IPR039421">
    <property type="entry name" value="Type_1_exporter"/>
</dbReference>
<dbReference type="PROSITE" id="PS50893">
    <property type="entry name" value="ABC_TRANSPORTER_2"/>
    <property type="match status" value="1"/>
</dbReference>
<dbReference type="AlphaFoldDB" id="A0A1Y1RVG8"/>
<dbReference type="EMBL" id="MWQY01000021">
    <property type="protein sequence ID" value="ORC32657.1"/>
    <property type="molecule type" value="Genomic_DNA"/>
</dbReference>
<evidence type="ECO:0000256" key="6">
    <source>
        <dbReference type="ARBA" id="ARBA00022840"/>
    </source>
</evidence>
<feature type="transmembrane region" description="Helical" evidence="9">
    <location>
        <begin position="268"/>
        <end position="289"/>
    </location>
</feature>
<dbReference type="GO" id="GO:0016887">
    <property type="term" value="F:ATP hydrolysis activity"/>
    <property type="evidence" value="ECO:0007669"/>
    <property type="project" value="InterPro"/>
</dbReference>
<gene>
    <name evidence="12" type="ORF">B4O97_15980</name>
</gene>
<dbReference type="Pfam" id="PF00005">
    <property type="entry name" value="ABC_tran"/>
    <property type="match status" value="1"/>
</dbReference>